<dbReference type="PANTHER" id="PTHR14911">
    <property type="entry name" value="THUMP DOMAIN-CONTAINING"/>
    <property type="match status" value="1"/>
</dbReference>
<dbReference type="GO" id="GO:0016423">
    <property type="term" value="F:tRNA (guanine) methyltransferase activity"/>
    <property type="evidence" value="ECO:0007669"/>
    <property type="project" value="TreeGrafter"/>
</dbReference>
<sequence length="498" mass="57105">MFRNYLDKIERDEDVRKNLIELRKLLKTEPGSTAWQRDRQRCLSLMLKLLKHEDAKVRKNAALILGEMGCQDALDALFYAYECEEKLFVKSAYLTAMSQLDYRTYLNAFRERMEELMQMEMTPENQKHLNEELKLLRDMLLIVEKPVKHTFTGYSVPSEMILLTSPGMEQLTIDVMPRNVRDAAKAMRGGVRILAERPGELFGIRTVKGFMFRFCANPLKATDYQAVAAAIHDAGLTDYLKKRHEGDGPFYFRIDLRTKLVLNEKSQYVKRLGAQLERLSGHHLQNSASNYECELRITENKQGQYSVYLILHTIADSRFSYRRNAIATSMHPVKAAEVVSIASEYLADDADVLDPFCGTATLLIERYRKRKAAHLYGVDIFGEAIDGARENASLANVPSYFINKDFAEFSHSYTFDEVLTELPAGSDKMTPDVLMTLYKNFVRKLNQWMTPGGYAIVVTTEKEYLLSLAARSGYLKAEKEWALSGKKTQYVVVLRYRG</sequence>
<keyword evidence="2" id="KW-0808">Transferase</keyword>
<dbReference type="Pfam" id="PF13646">
    <property type="entry name" value="HEAT_2"/>
    <property type="match status" value="1"/>
</dbReference>
<feature type="domain" description="Ribosomal RNA large subunit methyltransferase K/L-like methyltransferase" evidence="1">
    <location>
        <begin position="330"/>
        <end position="481"/>
    </location>
</feature>
<dbReference type="InterPro" id="IPR029063">
    <property type="entry name" value="SAM-dependent_MTases_sf"/>
</dbReference>
<dbReference type="Gene3D" id="3.40.50.150">
    <property type="entry name" value="Vaccinia Virus protein VP39"/>
    <property type="match status" value="1"/>
</dbReference>
<dbReference type="InterPro" id="IPR016024">
    <property type="entry name" value="ARM-type_fold"/>
</dbReference>
<gene>
    <name evidence="2" type="ORF">DW070_03005</name>
</gene>
<comment type="caution">
    <text evidence="2">The sequence shown here is derived from an EMBL/GenBank/DDBJ whole genome shotgun (WGS) entry which is preliminary data.</text>
</comment>
<accession>A0A3E2TRK7</accession>
<evidence type="ECO:0000259" key="1">
    <source>
        <dbReference type="Pfam" id="PF01170"/>
    </source>
</evidence>
<dbReference type="AlphaFoldDB" id="A0A3E2TRK7"/>
<name>A0A3E2TRK7_9FIRM</name>
<dbReference type="SUPFAM" id="SSF48371">
    <property type="entry name" value="ARM repeat"/>
    <property type="match status" value="1"/>
</dbReference>
<protein>
    <submittedName>
        <fullName evidence="2">Methyltransferase domain-containing protein</fullName>
    </submittedName>
</protein>
<dbReference type="CDD" id="cd02440">
    <property type="entry name" value="AdoMet_MTases"/>
    <property type="match status" value="1"/>
</dbReference>
<reference evidence="2 3" key="1">
    <citation type="submission" date="2018-08" db="EMBL/GenBank/DDBJ databases">
        <title>A genome reference for cultivated species of the human gut microbiota.</title>
        <authorList>
            <person name="Zou Y."/>
            <person name="Xue W."/>
            <person name="Luo G."/>
        </authorList>
    </citation>
    <scope>NUCLEOTIDE SEQUENCE [LARGE SCALE GENOMIC DNA]</scope>
    <source>
        <strain evidence="2 3">AF45-17</strain>
    </source>
</reference>
<dbReference type="Proteomes" id="UP000260773">
    <property type="component" value="Unassembled WGS sequence"/>
</dbReference>
<dbReference type="SUPFAM" id="SSF53335">
    <property type="entry name" value="S-adenosyl-L-methionine-dependent methyltransferases"/>
    <property type="match status" value="1"/>
</dbReference>
<proteinExistence type="predicted"/>
<dbReference type="EMBL" id="QVEP01000005">
    <property type="protein sequence ID" value="RGB81434.1"/>
    <property type="molecule type" value="Genomic_DNA"/>
</dbReference>
<dbReference type="PANTHER" id="PTHR14911:SF13">
    <property type="entry name" value="TRNA (GUANINE(6)-N2)-METHYLTRANSFERASE THUMP3"/>
    <property type="match status" value="1"/>
</dbReference>
<dbReference type="RefSeq" id="WP_117527108.1">
    <property type="nucleotide sequence ID" value="NZ_JAQDKA010000001.1"/>
</dbReference>
<dbReference type="Gene3D" id="1.25.10.10">
    <property type="entry name" value="Leucine-rich Repeat Variant"/>
    <property type="match status" value="1"/>
</dbReference>
<dbReference type="Pfam" id="PF01170">
    <property type="entry name" value="UPF0020"/>
    <property type="match status" value="1"/>
</dbReference>
<dbReference type="InterPro" id="IPR000241">
    <property type="entry name" value="RlmKL-like_Mtase"/>
</dbReference>
<evidence type="ECO:0000313" key="3">
    <source>
        <dbReference type="Proteomes" id="UP000260773"/>
    </source>
</evidence>
<dbReference type="InterPro" id="IPR011989">
    <property type="entry name" value="ARM-like"/>
</dbReference>
<evidence type="ECO:0000313" key="2">
    <source>
        <dbReference type="EMBL" id="RGB81434.1"/>
    </source>
</evidence>
<keyword evidence="2" id="KW-0489">Methyltransferase</keyword>
<dbReference type="GO" id="GO:0030488">
    <property type="term" value="P:tRNA methylation"/>
    <property type="evidence" value="ECO:0007669"/>
    <property type="project" value="TreeGrafter"/>
</dbReference>
<organism evidence="2 3">
    <name type="scientific">Coprococcus catus</name>
    <dbReference type="NCBI Taxonomy" id="116085"/>
    <lineage>
        <taxon>Bacteria</taxon>
        <taxon>Bacillati</taxon>
        <taxon>Bacillota</taxon>
        <taxon>Clostridia</taxon>
        <taxon>Lachnospirales</taxon>
        <taxon>Lachnospiraceae</taxon>
        <taxon>Coprococcus</taxon>
    </lineage>
</organism>